<reference evidence="1 2" key="1">
    <citation type="submission" date="2020-04" db="EMBL/GenBank/DDBJ databases">
        <title>Draft genome sequence of Caldanaerobacter sunterraneus. strain 1523vc isolated from Griffin hot spring, Kamchatka, Russia.</title>
        <authorList>
            <person name="Toshchakov S.V."/>
            <person name="Podosokorskaya O.A."/>
            <person name="Kublanov I.V."/>
            <person name="Korzhenkov A."/>
            <person name="Patrushev M.V."/>
        </authorList>
    </citation>
    <scope>NUCLEOTIDE SEQUENCE [LARGE SCALE GENOMIC DNA]</scope>
    <source>
        <strain evidence="1 2">1523vc</strain>
    </source>
</reference>
<evidence type="ECO:0000313" key="2">
    <source>
        <dbReference type="Proteomes" id="UP000529861"/>
    </source>
</evidence>
<dbReference type="Proteomes" id="UP000529861">
    <property type="component" value="Unassembled WGS sequence"/>
</dbReference>
<dbReference type="AlphaFoldDB" id="A0A7Y2L8V8"/>
<protein>
    <submittedName>
        <fullName evidence="1">Uncharacterized protein</fullName>
    </submittedName>
</protein>
<organism evidence="1 2">
    <name type="scientific">Caldanaerobacter subterraneus</name>
    <dbReference type="NCBI Taxonomy" id="911092"/>
    <lineage>
        <taxon>Bacteria</taxon>
        <taxon>Bacillati</taxon>
        <taxon>Bacillota</taxon>
        <taxon>Clostridia</taxon>
        <taxon>Thermoanaerobacterales</taxon>
        <taxon>Thermoanaerobacteraceae</taxon>
        <taxon>Caldanaerobacter</taxon>
    </lineage>
</organism>
<gene>
    <name evidence="1" type="ORF">HKI81_08855</name>
</gene>
<proteinExistence type="predicted"/>
<name>A0A7Y2L8V8_9THEO</name>
<accession>A0A7Y2L8V8</accession>
<dbReference type="RefSeq" id="WP_170271188.1">
    <property type="nucleotide sequence ID" value="NZ_JABEQB010000025.1"/>
</dbReference>
<evidence type="ECO:0000313" key="1">
    <source>
        <dbReference type="EMBL" id="NNG67327.1"/>
    </source>
</evidence>
<sequence>MNRYKLERTNRSSAYLGNCEVCGKFCSEVYHLTESRKYIRVDTGEESWTYAGCIDLYGHEECLKKVIKERGGKVDEVIQKNM</sequence>
<dbReference type="EMBL" id="JABEQB010000025">
    <property type="protein sequence ID" value="NNG67327.1"/>
    <property type="molecule type" value="Genomic_DNA"/>
</dbReference>
<comment type="caution">
    <text evidence="1">The sequence shown here is derived from an EMBL/GenBank/DDBJ whole genome shotgun (WGS) entry which is preliminary data.</text>
</comment>